<dbReference type="GO" id="GO:0006508">
    <property type="term" value="P:proteolysis"/>
    <property type="evidence" value="ECO:0007669"/>
    <property type="project" value="UniProtKB-KW"/>
</dbReference>
<dbReference type="OrthoDB" id="76293at2759"/>
<dbReference type="Pfam" id="PF04389">
    <property type="entry name" value="Peptidase_M28"/>
    <property type="match status" value="1"/>
</dbReference>
<evidence type="ECO:0000259" key="20">
    <source>
        <dbReference type="Pfam" id="PF22251"/>
    </source>
</evidence>
<evidence type="ECO:0000256" key="9">
    <source>
        <dbReference type="ARBA" id="ARBA00022801"/>
    </source>
</evidence>
<evidence type="ECO:0000256" key="13">
    <source>
        <dbReference type="ARBA" id="ARBA00023136"/>
    </source>
</evidence>
<keyword evidence="7 17" id="KW-0812">Transmembrane</keyword>
<dbReference type="Pfam" id="PF22250">
    <property type="entry name" value="PFF1_C"/>
    <property type="match status" value="1"/>
</dbReference>
<dbReference type="InterPro" id="IPR053975">
    <property type="entry name" value="PFF1_C"/>
</dbReference>
<dbReference type="GO" id="GO:0008235">
    <property type="term" value="F:metalloexopeptidase activity"/>
    <property type="evidence" value="ECO:0007669"/>
    <property type="project" value="InterPro"/>
</dbReference>
<name>A0A8H5G9A4_9AGAR</name>
<accession>A0A8H5G9A4</accession>
<evidence type="ECO:0000256" key="12">
    <source>
        <dbReference type="ARBA" id="ARBA00023049"/>
    </source>
</evidence>
<evidence type="ECO:0000313" key="22">
    <source>
        <dbReference type="Proteomes" id="UP000559027"/>
    </source>
</evidence>
<feature type="transmembrane region" description="Helical" evidence="17">
    <location>
        <begin position="640"/>
        <end position="664"/>
    </location>
</feature>
<sequence>MSGSRILHSVFGFRTHPVTSLLIVVYFVLFIGVIVSDPVDHAPKDAGDLNLEQAYIDLHQACLTQGIAARPRPFISHQNDNVRAYILGRLQNITQVVSHVHVLEDLNSNATWVEEDFAVSFEGTNILVKVDGQTPTLPTEEAFYCDSAHYDSVSTGLGATDDAIGIVSMIAFVEYLCKVRTARTAIFNFNDGEEDGLHGAHLLLEHPWSKIPDSFINLEGAGAGGRPLLFRSTSLAPVTAFNNKDVPRPHGNVLSADAFARGIIRSGTDFEVYAVGTSPETAMEGIDFAFYQRRSKYHTRYDSVPSADGGKDSIWAMLQSLRGAGVSLLNNAGTHVENGKPEPPVYFDMFGRSFVVFTQKGMFAFNVAMLILGPLLLLFLHYLPASKLPSPPGPEGQAQQSLSLKQRLMGPFRRFPSFKVDFHVRGRGSWDKTWRWLKFWAIFIFSVVFQVILVATILSANRYIVQSQPFIVLISLLILPTLIIIFFTHAPFKNGAPRYPNQQRLTMLYQLYILAWILLVIGTVLLHKLQIGGTYFLTGWYTFVFLGAVVGSLERIFRRHKLAKSQKPKPPTPRRSDSHEEHGLQDQPVLASSSSNNNDVSSTRGEVDPVKKSQKPHERTPLINRKPPTEHQQEIASTGWWILQLLLVIPIPVLLVSHLLIIFIAATSQTLSDGSSPLFGTSPILYAGSAGLALLIVLPITPFAFKIHSSIIVLGIAIFTVATIYNWSAFPFIQEVPLKVFFQQSVEVQFSGNPPTQQVLHAHSTLTGVPAYIESRVVSALPSSWQPNANLTCAPDPVRSGTSTCQWDTNLFPAPGGLDTRTPWFTFSASKVNDTSALFTISGRSTRGCRLYFDNRNVHSYDVYSINSDGTQNPSNRALQGNFGMPSEGIADLRLWSRTWERNFTVAVSWNASDGAEGNELSGRAACEWEEYASGMVGMGTNVTTNATTTIPAYEEVLTFLPAWAVSTKRDDGLMEAWTRFRI</sequence>
<comment type="function">
    <text evidence="2">May be involved in vacuolar sorting and osmoregulation.</text>
</comment>
<dbReference type="PANTHER" id="PTHR12147:SF58">
    <property type="entry name" value="VACUOLAR MEMBRANE PROTEASE"/>
    <property type="match status" value="1"/>
</dbReference>
<feature type="transmembrane region" description="Helical" evidence="17">
    <location>
        <begin position="470"/>
        <end position="490"/>
    </location>
</feature>
<dbReference type="InterPro" id="IPR007484">
    <property type="entry name" value="Peptidase_M28"/>
</dbReference>
<keyword evidence="9 15" id="KW-0378">Hydrolase</keyword>
<dbReference type="PANTHER" id="PTHR12147">
    <property type="entry name" value="METALLOPEPTIDASE M28 FAMILY MEMBER"/>
    <property type="match status" value="1"/>
</dbReference>
<evidence type="ECO:0000256" key="14">
    <source>
        <dbReference type="ARBA" id="ARBA00023180"/>
    </source>
</evidence>
<evidence type="ECO:0000256" key="16">
    <source>
        <dbReference type="SAM" id="MobiDB-lite"/>
    </source>
</evidence>
<feature type="transmembrane region" description="Helical" evidence="17">
    <location>
        <begin position="684"/>
        <end position="705"/>
    </location>
</feature>
<comment type="caution">
    <text evidence="21">The sequence shown here is derived from an EMBL/GenBank/DDBJ whole genome shotgun (WGS) entry which is preliminary data.</text>
</comment>
<comment type="similarity">
    <text evidence="4 15">Belongs to the peptidase M28 family.</text>
</comment>
<dbReference type="GO" id="GO:0046872">
    <property type="term" value="F:metal ion binding"/>
    <property type="evidence" value="ECO:0007669"/>
    <property type="project" value="UniProtKB-KW"/>
</dbReference>
<evidence type="ECO:0000256" key="3">
    <source>
        <dbReference type="ARBA" id="ARBA00004128"/>
    </source>
</evidence>
<feature type="compositionally biased region" description="Basic and acidic residues" evidence="16">
    <location>
        <begin position="574"/>
        <end position="584"/>
    </location>
</feature>
<evidence type="ECO:0000259" key="19">
    <source>
        <dbReference type="Pfam" id="PF22250"/>
    </source>
</evidence>
<dbReference type="EC" id="3.4.-.-" evidence="15"/>
<proteinExistence type="inferred from homology"/>
<keyword evidence="8 15" id="KW-0479">Metal-binding</keyword>
<evidence type="ECO:0000256" key="2">
    <source>
        <dbReference type="ARBA" id="ARBA00003273"/>
    </source>
</evidence>
<feature type="transmembrane region" description="Helical" evidence="17">
    <location>
        <begin position="712"/>
        <end position="733"/>
    </location>
</feature>
<feature type="transmembrane region" description="Helical" evidence="17">
    <location>
        <begin position="437"/>
        <end position="458"/>
    </location>
</feature>
<evidence type="ECO:0000256" key="8">
    <source>
        <dbReference type="ARBA" id="ARBA00022723"/>
    </source>
</evidence>
<feature type="compositionally biased region" description="Basic and acidic residues" evidence="16">
    <location>
        <begin position="605"/>
        <end position="620"/>
    </location>
</feature>
<gene>
    <name evidence="21" type="ORF">D9756_005168</name>
</gene>
<evidence type="ECO:0000256" key="6">
    <source>
        <dbReference type="ARBA" id="ARBA00022670"/>
    </source>
</evidence>
<evidence type="ECO:0000256" key="15">
    <source>
        <dbReference type="RuleBase" id="RU361240"/>
    </source>
</evidence>
<dbReference type="Pfam" id="PF22251">
    <property type="entry name" value="PFF1_TM"/>
    <property type="match status" value="1"/>
</dbReference>
<feature type="transmembrane region" description="Helical" evidence="17">
    <location>
        <begin position="12"/>
        <end position="35"/>
    </location>
</feature>
<keyword evidence="14" id="KW-0325">Glycoprotein</keyword>
<dbReference type="GO" id="GO:0005774">
    <property type="term" value="C:vacuolar membrane"/>
    <property type="evidence" value="ECO:0007669"/>
    <property type="project" value="UniProtKB-SubCell"/>
</dbReference>
<feature type="domain" description="Peptidase M28" evidence="18">
    <location>
        <begin position="125"/>
        <end position="308"/>
    </location>
</feature>
<feature type="transmembrane region" description="Helical" evidence="17">
    <location>
        <begin position="362"/>
        <end position="383"/>
    </location>
</feature>
<dbReference type="Proteomes" id="UP000559027">
    <property type="component" value="Unassembled WGS sequence"/>
</dbReference>
<keyword evidence="6 15" id="KW-0645">Protease</keyword>
<protein>
    <recommendedName>
        <fullName evidence="15">Peptide hydrolase</fullName>
        <ecNumber evidence="15">3.4.-.-</ecNumber>
    </recommendedName>
</protein>
<evidence type="ECO:0000313" key="21">
    <source>
        <dbReference type="EMBL" id="KAF5360738.1"/>
    </source>
</evidence>
<dbReference type="AlphaFoldDB" id="A0A8H5G9A4"/>
<organism evidence="21 22">
    <name type="scientific">Leucocoprinus leucothites</name>
    <dbReference type="NCBI Taxonomy" id="201217"/>
    <lineage>
        <taxon>Eukaryota</taxon>
        <taxon>Fungi</taxon>
        <taxon>Dikarya</taxon>
        <taxon>Basidiomycota</taxon>
        <taxon>Agaricomycotina</taxon>
        <taxon>Agaricomycetes</taxon>
        <taxon>Agaricomycetidae</taxon>
        <taxon>Agaricales</taxon>
        <taxon>Agaricineae</taxon>
        <taxon>Agaricaceae</taxon>
        <taxon>Leucocoprinus</taxon>
    </lineage>
</organism>
<evidence type="ECO:0000256" key="7">
    <source>
        <dbReference type="ARBA" id="ARBA00022692"/>
    </source>
</evidence>
<feature type="domain" description="Vacuolar membrane protease C-terminal" evidence="19">
    <location>
        <begin position="738"/>
        <end position="976"/>
    </location>
</feature>
<comment type="subcellular location">
    <subcellularLocation>
        <location evidence="3">Vacuole membrane</location>
        <topology evidence="3">Multi-pass membrane protein</topology>
    </subcellularLocation>
</comment>
<keyword evidence="10 15" id="KW-0862">Zinc</keyword>
<evidence type="ECO:0000259" key="18">
    <source>
        <dbReference type="Pfam" id="PF04389"/>
    </source>
</evidence>
<keyword evidence="22" id="KW-1185">Reference proteome</keyword>
<keyword evidence="13 17" id="KW-0472">Membrane</keyword>
<dbReference type="InterPro" id="IPR045175">
    <property type="entry name" value="M28_fam"/>
</dbReference>
<feature type="domain" description="Vacuolar membrane protease transmembrane" evidence="20">
    <location>
        <begin position="439"/>
        <end position="708"/>
    </location>
</feature>
<feature type="compositionally biased region" description="Low complexity" evidence="16">
    <location>
        <begin position="592"/>
        <end position="602"/>
    </location>
</feature>
<dbReference type="InterPro" id="IPR053976">
    <property type="entry name" value="PFF1_TM"/>
</dbReference>
<evidence type="ECO:0000256" key="1">
    <source>
        <dbReference type="ARBA" id="ARBA00001947"/>
    </source>
</evidence>
<evidence type="ECO:0000256" key="17">
    <source>
        <dbReference type="SAM" id="Phobius"/>
    </source>
</evidence>
<feature type="transmembrane region" description="Helical" evidence="17">
    <location>
        <begin position="535"/>
        <end position="557"/>
    </location>
</feature>
<dbReference type="Gene3D" id="3.40.630.10">
    <property type="entry name" value="Zn peptidases"/>
    <property type="match status" value="1"/>
</dbReference>
<dbReference type="SUPFAM" id="SSF53187">
    <property type="entry name" value="Zn-dependent exopeptidases"/>
    <property type="match status" value="1"/>
</dbReference>
<evidence type="ECO:0000256" key="10">
    <source>
        <dbReference type="ARBA" id="ARBA00022833"/>
    </source>
</evidence>
<reference evidence="21 22" key="1">
    <citation type="journal article" date="2020" name="ISME J.">
        <title>Uncovering the hidden diversity of litter-decomposition mechanisms in mushroom-forming fungi.</title>
        <authorList>
            <person name="Floudas D."/>
            <person name="Bentzer J."/>
            <person name="Ahren D."/>
            <person name="Johansson T."/>
            <person name="Persson P."/>
            <person name="Tunlid A."/>
        </authorList>
    </citation>
    <scope>NUCLEOTIDE SEQUENCE [LARGE SCALE GENOMIC DNA]</scope>
    <source>
        <strain evidence="21 22">CBS 146.42</strain>
    </source>
</reference>
<keyword evidence="5" id="KW-0926">Vacuole</keyword>
<evidence type="ECO:0000256" key="4">
    <source>
        <dbReference type="ARBA" id="ARBA00010918"/>
    </source>
</evidence>
<keyword evidence="11 17" id="KW-1133">Transmembrane helix</keyword>
<keyword evidence="12" id="KW-0482">Metalloprotease</keyword>
<feature type="region of interest" description="Disordered" evidence="16">
    <location>
        <begin position="562"/>
        <end position="630"/>
    </location>
</feature>
<evidence type="ECO:0000256" key="11">
    <source>
        <dbReference type="ARBA" id="ARBA00022989"/>
    </source>
</evidence>
<comment type="cofactor">
    <cofactor evidence="1">
        <name>Zn(2+)</name>
        <dbReference type="ChEBI" id="CHEBI:29105"/>
    </cofactor>
</comment>
<feature type="transmembrane region" description="Helical" evidence="17">
    <location>
        <begin position="511"/>
        <end position="529"/>
    </location>
</feature>
<dbReference type="EMBL" id="JAACJO010000003">
    <property type="protein sequence ID" value="KAF5360738.1"/>
    <property type="molecule type" value="Genomic_DNA"/>
</dbReference>
<evidence type="ECO:0000256" key="5">
    <source>
        <dbReference type="ARBA" id="ARBA00022554"/>
    </source>
</evidence>